<keyword evidence="5" id="KW-1185">Reference proteome</keyword>
<dbReference type="EMBL" id="QKZQ01000017">
    <property type="protein sequence ID" value="PZX38342.1"/>
    <property type="molecule type" value="Genomic_DNA"/>
</dbReference>
<organism evidence="4 5">
    <name type="scientific">Roseinatronobacter thiooxidans</name>
    <dbReference type="NCBI Taxonomy" id="121821"/>
    <lineage>
        <taxon>Bacteria</taxon>
        <taxon>Pseudomonadati</taxon>
        <taxon>Pseudomonadota</taxon>
        <taxon>Alphaproteobacteria</taxon>
        <taxon>Rhodobacterales</taxon>
        <taxon>Paracoccaceae</taxon>
        <taxon>Roseinatronobacter</taxon>
    </lineage>
</organism>
<accession>A0A2W7RKD1</accession>
<evidence type="ECO:0000256" key="2">
    <source>
        <dbReference type="ARBA" id="ARBA00014031"/>
    </source>
</evidence>
<proteinExistence type="predicted"/>
<dbReference type="InterPro" id="IPR018893">
    <property type="entry name" value="T8SS_CsgF"/>
</dbReference>
<comment type="function">
    <text evidence="1">May be involved in the biogenesis of curli organelles.</text>
</comment>
<gene>
    <name evidence="4" type="ORF">LY56_03045</name>
</gene>
<name>A0A2W7RKD1_9RHOB</name>
<evidence type="ECO:0000313" key="5">
    <source>
        <dbReference type="Proteomes" id="UP000249364"/>
    </source>
</evidence>
<comment type="caution">
    <text evidence="4">The sequence shown here is derived from an EMBL/GenBank/DDBJ whole genome shotgun (WGS) entry which is preliminary data.</text>
</comment>
<keyword evidence="3" id="KW-0732">Signal</keyword>
<dbReference type="Proteomes" id="UP000249364">
    <property type="component" value="Unassembled WGS sequence"/>
</dbReference>
<dbReference type="Pfam" id="PF10614">
    <property type="entry name" value="CsgF"/>
    <property type="match status" value="1"/>
</dbReference>
<evidence type="ECO:0000256" key="3">
    <source>
        <dbReference type="ARBA" id="ARBA00022729"/>
    </source>
</evidence>
<reference evidence="4 5" key="1">
    <citation type="submission" date="2018-06" db="EMBL/GenBank/DDBJ databases">
        <title>Genomic Encyclopedia of Archaeal and Bacterial Type Strains, Phase II (KMG-II): from individual species to whole genera.</title>
        <authorList>
            <person name="Goeker M."/>
        </authorList>
    </citation>
    <scope>NUCLEOTIDE SEQUENCE [LARGE SCALE GENOMIC DNA]</scope>
    <source>
        <strain evidence="4 5">DSM 13087</strain>
    </source>
</reference>
<sequence>MDSLARAGRTDADLFLSQLQGRLLSQLASQVTNAIFGGDDPETSGQVIFGDTRIDFSRSLTSIELTIFDGISTTEIVVPQLVIN</sequence>
<dbReference type="AlphaFoldDB" id="A0A2W7RKD1"/>
<evidence type="ECO:0000256" key="1">
    <source>
        <dbReference type="ARBA" id="ARBA00003989"/>
    </source>
</evidence>
<protein>
    <recommendedName>
        <fullName evidence="2">Curli production assembly/transport component CsgF</fullName>
    </recommendedName>
</protein>
<evidence type="ECO:0000313" key="4">
    <source>
        <dbReference type="EMBL" id="PZX38342.1"/>
    </source>
</evidence>